<dbReference type="GO" id="GO:0046872">
    <property type="term" value="F:metal ion binding"/>
    <property type="evidence" value="ECO:0007669"/>
    <property type="project" value="InterPro"/>
</dbReference>
<dbReference type="PANTHER" id="PTHR42953:SF8">
    <property type="entry name" value="ZINT DOMAIN-CONTAINING PROTEIN"/>
    <property type="match status" value="1"/>
</dbReference>
<keyword evidence="2" id="KW-0732">Signal</keyword>
<dbReference type="RefSeq" id="WP_110250147.1">
    <property type="nucleotide sequence ID" value="NZ_QJJR01000001.1"/>
</dbReference>
<evidence type="ECO:0000256" key="2">
    <source>
        <dbReference type="SAM" id="SignalP"/>
    </source>
</evidence>
<dbReference type="Pfam" id="PF01297">
    <property type="entry name" value="ZnuA"/>
    <property type="match status" value="1"/>
</dbReference>
<keyword evidence="4" id="KW-1185">Reference proteome</keyword>
<evidence type="ECO:0000313" key="4">
    <source>
        <dbReference type="Proteomes" id="UP000247922"/>
    </source>
</evidence>
<proteinExistence type="predicted"/>
<accession>A0A2V3WHI8</accession>
<dbReference type="AlphaFoldDB" id="A0A2V3WHI8"/>
<sequence length="347" mass="38966">MKKKKWFGFILVLVGLLVVSACQADEEEDTRGRTDGDDTQNEDRLDVITTLYPLAFFANEIGGEYINATSILPSGSDAHTYEPTSKTMIEIAEADLFIYNEQTSESYAENIEASLSGESVTFLEAAEGIELITYLHDHEDEHDDEDDHAEDEHEDEDEHSDDDAHDDEDAGGDVDGHVWLSPTSSIELSENIMTALIELAPEHEAAFREGFAALKVRLEALDQDFHDTIDGLDDKTILVTHAAYNYWARDFGIEQIAVSGLSPSNEPSQRQLIEILDLVENQNLNYILFEQNITSQVSEVITEEANLEVRQLHNISTLTSDDEANNEDYFSLMERNLAVLEEVLMNK</sequence>
<feature type="region of interest" description="Disordered" evidence="1">
    <location>
        <begin position="140"/>
        <end position="179"/>
    </location>
</feature>
<dbReference type="Proteomes" id="UP000247922">
    <property type="component" value="Unassembled WGS sequence"/>
</dbReference>
<comment type="caution">
    <text evidence="3">The sequence shown here is derived from an EMBL/GenBank/DDBJ whole genome shotgun (WGS) entry which is preliminary data.</text>
</comment>
<dbReference type="PROSITE" id="PS51257">
    <property type="entry name" value="PROKAR_LIPOPROTEIN"/>
    <property type="match status" value="1"/>
</dbReference>
<feature type="signal peptide" evidence="2">
    <location>
        <begin position="1"/>
        <end position="24"/>
    </location>
</feature>
<feature type="chain" id="PRO_5016047484" evidence="2">
    <location>
        <begin position="25"/>
        <end position="347"/>
    </location>
</feature>
<reference evidence="3 4" key="1">
    <citation type="submission" date="2018-05" db="EMBL/GenBank/DDBJ databases">
        <title>Genomic Encyclopedia of Type Strains, Phase IV (KMG-IV): sequencing the most valuable type-strain genomes for metagenomic binning, comparative biology and taxonomic classification.</title>
        <authorList>
            <person name="Goeker M."/>
        </authorList>
    </citation>
    <scope>NUCLEOTIDE SEQUENCE [LARGE SCALE GENOMIC DNA]</scope>
    <source>
        <strain evidence="3 4">DSM 22440</strain>
    </source>
</reference>
<dbReference type="SUPFAM" id="SSF53807">
    <property type="entry name" value="Helical backbone' metal receptor"/>
    <property type="match status" value="1"/>
</dbReference>
<dbReference type="OrthoDB" id="9810636at2"/>
<dbReference type="PANTHER" id="PTHR42953">
    <property type="entry name" value="HIGH-AFFINITY ZINC UPTAKE SYSTEM PROTEIN ZNUA-RELATED"/>
    <property type="match status" value="1"/>
</dbReference>
<dbReference type="Gene3D" id="3.40.50.1980">
    <property type="entry name" value="Nitrogenase molybdenum iron protein domain"/>
    <property type="match status" value="2"/>
</dbReference>
<feature type="compositionally biased region" description="Acidic residues" evidence="1">
    <location>
        <begin position="140"/>
        <end position="172"/>
    </location>
</feature>
<name>A0A2V3WHI8_9BACI</name>
<gene>
    <name evidence="3" type="ORF">DES38_101128</name>
</gene>
<protein>
    <submittedName>
        <fullName evidence="3">Zinc transport system substrate-binding protein</fullName>
    </submittedName>
</protein>
<dbReference type="InterPro" id="IPR006127">
    <property type="entry name" value="ZnuA-like"/>
</dbReference>
<dbReference type="GO" id="GO:0030001">
    <property type="term" value="P:metal ion transport"/>
    <property type="evidence" value="ECO:0007669"/>
    <property type="project" value="InterPro"/>
</dbReference>
<organism evidence="3 4">
    <name type="scientific">Streptohalobacillus salinus</name>
    <dbReference type="NCBI Taxonomy" id="621096"/>
    <lineage>
        <taxon>Bacteria</taxon>
        <taxon>Bacillati</taxon>
        <taxon>Bacillota</taxon>
        <taxon>Bacilli</taxon>
        <taxon>Bacillales</taxon>
        <taxon>Bacillaceae</taxon>
        <taxon>Streptohalobacillus</taxon>
    </lineage>
</organism>
<evidence type="ECO:0000313" key="3">
    <source>
        <dbReference type="EMBL" id="PXW93047.1"/>
    </source>
</evidence>
<evidence type="ECO:0000256" key="1">
    <source>
        <dbReference type="SAM" id="MobiDB-lite"/>
    </source>
</evidence>
<dbReference type="InterPro" id="IPR050492">
    <property type="entry name" value="Bact_metal-bind_prot9"/>
</dbReference>
<dbReference type="EMBL" id="QJJR01000001">
    <property type="protein sequence ID" value="PXW93047.1"/>
    <property type="molecule type" value="Genomic_DNA"/>
</dbReference>